<sequence length="324" mass="36012">MKLRDLTSPEAKTPKVQVETEVKLSVLFRSRVIRRLLGEKQVAFGTRVFGSLFWVSLLFFGHREWWPASVEYGSAWLPADGNYPSGEGFLERTLEHLSGEREEKREMREFSLKGPVRALTSYMQTPPEGSSVNRAIGKLLGPALGDQQQGSFSIYLWKTAFQDAFQRLCSVRAGGHEQGFKKRAHDDRNHNNVSDPIVESKVLPIPSGDLSFGSGAQHRDGKGAQFQVPYVSGTGRLVNRLTKACSNERKEKDFLTYFSSLPVAPLLLVYMEEAAAGKKEGAVSEALNAETVVERRLSGKPARTFPYTAAPVVYTPSSADLQRQ</sequence>
<accession>A0A6A2ZZM2</accession>
<evidence type="ECO:0000313" key="1">
    <source>
        <dbReference type="EMBL" id="KAE8697183.1"/>
    </source>
</evidence>
<dbReference type="AlphaFoldDB" id="A0A6A2ZZM2"/>
<keyword evidence="2" id="KW-1185">Reference proteome</keyword>
<dbReference type="PANTHER" id="PTHR31344">
    <property type="entry name" value="NUCLEAR PORE COMPLEX PROTEIN NUP205"/>
    <property type="match status" value="1"/>
</dbReference>
<comment type="caution">
    <text evidence="1">The sequence shown here is derived from an EMBL/GenBank/DDBJ whole genome shotgun (WGS) entry which is preliminary data.</text>
</comment>
<proteinExistence type="predicted"/>
<dbReference type="GO" id="GO:0005643">
    <property type="term" value="C:nuclear pore"/>
    <property type="evidence" value="ECO:0007669"/>
    <property type="project" value="InterPro"/>
</dbReference>
<name>A0A6A2ZZM2_HIBSY</name>
<dbReference type="Proteomes" id="UP000436088">
    <property type="component" value="Unassembled WGS sequence"/>
</dbReference>
<reference evidence="1" key="1">
    <citation type="submission" date="2019-09" db="EMBL/GenBank/DDBJ databases">
        <title>Draft genome information of white flower Hibiscus syriacus.</title>
        <authorList>
            <person name="Kim Y.-M."/>
        </authorList>
    </citation>
    <scope>NUCLEOTIDE SEQUENCE [LARGE SCALE GENOMIC DNA]</scope>
    <source>
        <strain evidence="1">YM2019G1</strain>
    </source>
</reference>
<dbReference type="EMBL" id="VEPZ02001054">
    <property type="protein sequence ID" value="KAE8697183.1"/>
    <property type="molecule type" value="Genomic_DNA"/>
</dbReference>
<dbReference type="InterPro" id="IPR021827">
    <property type="entry name" value="Nup186/Nup192/Nup205"/>
</dbReference>
<evidence type="ECO:0000313" key="2">
    <source>
        <dbReference type="Proteomes" id="UP000436088"/>
    </source>
</evidence>
<dbReference type="PANTHER" id="PTHR31344:SF11">
    <property type="entry name" value="NUCLEOLAR PROTEIN GAR2-LIKE PROTEIN"/>
    <property type="match status" value="1"/>
</dbReference>
<gene>
    <name evidence="1" type="ORF">F3Y22_tig00110630pilonHSYRG00146</name>
</gene>
<protein>
    <submittedName>
        <fullName evidence="1">Uncharacterized protein</fullName>
    </submittedName>
</protein>
<organism evidence="1 2">
    <name type="scientific">Hibiscus syriacus</name>
    <name type="common">Rose of Sharon</name>
    <dbReference type="NCBI Taxonomy" id="106335"/>
    <lineage>
        <taxon>Eukaryota</taxon>
        <taxon>Viridiplantae</taxon>
        <taxon>Streptophyta</taxon>
        <taxon>Embryophyta</taxon>
        <taxon>Tracheophyta</taxon>
        <taxon>Spermatophyta</taxon>
        <taxon>Magnoliopsida</taxon>
        <taxon>eudicotyledons</taxon>
        <taxon>Gunneridae</taxon>
        <taxon>Pentapetalae</taxon>
        <taxon>rosids</taxon>
        <taxon>malvids</taxon>
        <taxon>Malvales</taxon>
        <taxon>Malvaceae</taxon>
        <taxon>Malvoideae</taxon>
        <taxon>Hibiscus</taxon>
    </lineage>
</organism>